<evidence type="ECO:0000313" key="2">
    <source>
        <dbReference type="Proteomes" id="UP000319486"/>
    </source>
</evidence>
<dbReference type="RefSeq" id="WP_140648579.1">
    <property type="nucleotide sequence ID" value="NZ_RCZO01000001.1"/>
</dbReference>
<comment type="caution">
    <text evidence="1">The sequence shown here is derived from an EMBL/GenBank/DDBJ whole genome shotgun (WGS) entry which is preliminary data.</text>
</comment>
<name>A0A502CHV9_9GAMM</name>
<dbReference type="EMBL" id="RCZO01000001">
    <property type="protein sequence ID" value="TPG11356.1"/>
    <property type="molecule type" value="Genomic_DNA"/>
</dbReference>
<organism evidence="1 2">
    <name type="scientific">Rhodanobacter glycinis</name>
    <dbReference type="NCBI Taxonomy" id="582702"/>
    <lineage>
        <taxon>Bacteria</taxon>
        <taxon>Pseudomonadati</taxon>
        <taxon>Pseudomonadota</taxon>
        <taxon>Gammaproteobacteria</taxon>
        <taxon>Lysobacterales</taxon>
        <taxon>Rhodanobacteraceae</taxon>
        <taxon>Rhodanobacter</taxon>
    </lineage>
</organism>
<evidence type="ECO:0000313" key="1">
    <source>
        <dbReference type="EMBL" id="TPG11356.1"/>
    </source>
</evidence>
<reference evidence="1 2" key="1">
    <citation type="journal article" date="2019" name="Environ. Microbiol.">
        <title>Species interactions and distinct microbial communities in high Arctic permafrost affected cryosols are associated with the CH4 and CO2 gas fluxes.</title>
        <authorList>
            <person name="Altshuler I."/>
            <person name="Hamel J."/>
            <person name="Turney S."/>
            <person name="Magnuson E."/>
            <person name="Levesque R."/>
            <person name="Greer C."/>
            <person name="Whyte L.G."/>
        </authorList>
    </citation>
    <scope>NUCLEOTIDE SEQUENCE [LARGE SCALE GENOMIC DNA]</scope>
    <source>
        <strain evidence="1 2">S13Y</strain>
    </source>
</reference>
<proteinExistence type="predicted"/>
<sequence>MKLFGYLSSTPEQQVPLELSEATLSATSAELREIAGFLLRAAKTMDQLGKSFDHMHLSDTLRQFENSPALVVAVGASAQGG</sequence>
<dbReference type="Proteomes" id="UP000319486">
    <property type="component" value="Unassembled WGS sequence"/>
</dbReference>
<protein>
    <submittedName>
        <fullName evidence="1">Uncharacterized protein</fullName>
    </submittedName>
</protein>
<dbReference type="AlphaFoldDB" id="A0A502CHV9"/>
<keyword evidence="2" id="KW-1185">Reference proteome</keyword>
<gene>
    <name evidence="1" type="ORF">EAH88_02125</name>
</gene>
<accession>A0A502CHV9</accession>